<comment type="pathway">
    <text evidence="2 7">Secondary metabolite metabolism; methylglyoxal degradation; (R)-lactate from methylglyoxal: step 2/2.</text>
</comment>
<dbReference type="InterPro" id="IPR050110">
    <property type="entry name" value="Glyoxalase_II_hydrolase"/>
</dbReference>
<dbReference type="CDD" id="cd07723">
    <property type="entry name" value="hydroxyacylglutathione_hydrolase_MBL-fold"/>
    <property type="match status" value="1"/>
</dbReference>
<dbReference type="Proteomes" id="UP000244081">
    <property type="component" value="Unassembled WGS sequence"/>
</dbReference>
<feature type="binding site" evidence="7">
    <location>
        <position position="62"/>
    </location>
    <ligand>
        <name>Zn(2+)</name>
        <dbReference type="ChEBI" id="CHEBI:29105"/>
        <label>2</label>
    </ligand>
</feature>
<keyword evidence="4 7" id="KW-0479">Metal-binding</keyword>
<evidence type="ECO:0000256" key="6">
    <source>
        <dbReference type="ARBA" id="ARBA00022833"/>
    </source>
</evidence>
<dbReference type="Pfam" id="PF00753">
    <property type="entry name" value="Lactamase_B"/>
    <property type="match status" value="1"/>
</dbReference>
<evidence type="ECO:0000313" key="9">
    <source>
        <dbReference type="EMBL" id="PTW60874.1"/>
    </source>
</evidence>
<keyword evidence="6 7" id="KW-0862">Zinc</keyword>
<dbReference type="SMART" id="SM00849">
    <property type="entry name" value="Lactamase_B"/>
    <property type="match status" value="1"/>
</dbReference>
<dbReference type="InterPro" id="IPR035680">
    <property type="entry name" value="Clx_II_MBL"/>
</dbReference>
<proteinExistence type="inferred from homology"/>
<comment type="cofactor">
    <cofactor evidence="7">
        <name>Zn(2+)</name>
        <dbReference type="ChEBI" id="CHEBI:29105"/>
    </cofactor>
    <text evidence="7">Binds 2 Zn(2+) ions per subunit.</text>
</comment>
<dbReference type="EMBL" id="QAYG01000003">
    <property type="protein sequence ID" value="PTW60874.1"/>
    <property type="molecule type" value="Genomic_DNA"/>
</dbReference>
<feature type="binding site" evidence="7">
    <location>
        <position position="61"/>
    </location>
    <ligand>
        <name>Zn(2+)</name>
        <dbReference type="ChEBI" id="CHEBI:29105"/>
        <label>2</label>
    </ligand>
</feature>
<dbReference type="InterPro" id="IPR032282">
    <property type="entry name" value="HAGH_C"/>
</dbReference>
<comment type="similarity">
    <text evidence="3 7">Belongs to the metallo-beta-lactamase superfamily. Glyoxalase II family.</text>
</comment>
<dbReference type="PANTHER" id="PTHR43705:SF1">
    <property type="entry name" value="HYDROXYACYLGLUTATHIONE HYDROLASE GLOB"/>
    <property type="match status" value="1"/>
</dbReference>
<evidence type="ECO:0000256" key="7">
    <source>
        <dbReference type="HAMAP-Rule" id="MF_01374"/>
    </source>
</evidence>
<evidence type="ECO:0000259" key="8">
    <source>
        <dbReference type="SMART" id="SM00849"/>
    </source>
</evidence>
<feature type="binding site" evidence="7">
    <location>
        <position position="115"/>
    </location>
    <ligand>
        <name>Zn(2+)</name>
        <dbReference type="ChEBI" id="CHEBI:29105"/>
        <label>1</label>
    </ligand>
</feature>
<dbReference type="RefSeq" id="WP_107989710.1">
    <property type="nucleotide sequence ID" value="NZ_QAYG01000003.1"/>
</dbReference>
<organism evidence="9 10">
    <name type="scientific">Breoghania corrubedonensis</name>
    <dbReference type="NCBI Taxonomy" id="665038"/>
    <lineage>
        <taxon>Bacteria</taxon>
        <taxon>Pseudomonadati</taxon>
        <taxon>Pseudomonadota</taxon>
        <taxon>Alphaproteobacteria</taxon>
        <taxon>Hyphomicrobiales</taxon>
        <taxon>Stappiaceae</taxon>
        <taxon>Breoghania</taxon>
    </lineage>
</organism>
<dbReference type="Gene3D" id="3.60.15.10">
    <property type="entry name" value="Ribonuclease Z/Hydroxyacylglutathione hydrolase-like"/>
    <property type="match status" value="1"/>
</dbReference>
<comment type="subunit">
    <text evidence="7">Monomer.</text>
</comment>
<dbReference type="NCBIfam" id="TIGR03413">
    <property type="entry name" value="GSH_gloB"/>
    <property type="match status" value="1"/>
</dbReference>
<dbReference type="InterPro" id="IPR001279">
    <property type="entry name" value="Metallo-B-lactamas"/>
</dbReference>
<keyword evidence="10" id="KW-1185">Reference proteome</keyword>
<dbReference type="UniPathway" id="UPA00619">
    <property type="reaction ID" value="UER00676"/>
</dbReference>
<dbReference type="OrthoDB" id="9802248at2"/>
<feature type="binding site" evidence="7">
    <location>
        <position position="59"/>
    </location>
    <ligand>
        <name>Zn(2+)</name>
        <dbReference type="ChEBI" id="CHEBI:29105"/>
        <label>1</label>
    </ligand>
</feature>
<dbReference type="GO" id="GO:0019243">
    <property type="term" value="P:methylglyoxal catabolic process to D-lactate via S-lactoyl-glutathione"/>
    <property type="evidence" value="ECO:0007669"/>
    <property type="project" value="UniProtKB-UniRule"/>
</dbReference>
<dbReference type="PIRSF" id="PIRSF005457">
    <property type="entry name" value="Glx"/>
    <property type="match status" value="1"/>
</dbReference>
<feature type="binding site" evidence="7">
    <location>
        <position position="57"/>
    </location>
    <ligand>
        <name>Zn(2+)</name>
        <dbReference type="ChEBI" id="CHEBI:29105"/>
        <label>1</label>
    </ligand>
</feature>
<feature type="domain" description="Metallo-beta-lactamase" evidence="8">
    <location>
        <begin position="14"/>
        <end position="173"/>
    </location>
</feature>
<evidence type="ECO:0000256" key="4">
    <source>
        <dbReference type="ARBA" id="ARBA00022723"/>
    </source>
</evidence>
<sequence>MGSLEIRQFMCLDDNFAVLVHDPESGATLAVDVPDAVAVAAELDKAGWKLTHILITHHHADHTQGLGALKKKTGAHVIGPVKSASRFPEFDQNVGDGDTVRFGDYEIRCIATPGHTLDQISYWLPEAEVAFTGDTLFAMGCGRIFEGTPEMMWASMEKLLTTLPPQTAIYCGHEYTLANARFAVTVDPANSALADRLAEVETLREAGKPTLPTTMALEMQTNPFLRAGDPGVKEAVGLAGASADEVFVEVRRRKDTF</sequence>
<comment type="catalytic activity">
    <reaction evidence="1 7">
        <text>an S-(2-hydroxyacyl)glutathione + H2O = a 2-hydroxy carboxylate + glutathione + H(+)</text>
        <dbReference type="Rhea" id="RHEA:21864"/>
        <dbReference type="ChEBI" id="CHEBI:15377"/>
        <dbReference type="ChEBI" id="CHEBI:15378"/>
        <dbReference type="ChEBI" id="CHEBI:57925"/>
        <dbReference type="ChEBI" id="CHEBI:58896"/>
        <dbReference type="ChEBI" id="CHEBI:71261"/>
        <dbReference type="EC" id="3.1.2.6"/>
    </reaction>
</comment>
<dbReference type="SUPFAM" id="SSF56281">
    <property type="entry name" value="Metallo-hydrolase/oxidoreductase"/>
    <property type="match status" value="1"/>
</dbReference>
<gene>
    <name evidence="7" type="primary">gloB</name>
    <name evidence="9" type="ORF">C8N35_10353</name>
</gene>
<dbReference type="PANTHER" id="PTHR43705">
    <property type="entry name" value="HYDROXYACYLGLUTATHIONE HYDROLASE"/>
    <property type="match status" value="1"/>
</dbReference>
<evidence type="ECO:0000256" key="2">
    <source>
        <dbReference type="ARBA" id="ARBA00004963"/>
    </source>
</evidence>
<dbReference type="GO" id="GO:0046872">
    <property type="term" value="F:metal ion binding"/>
    <property type="evidence" value="ECO:0007669"/>
    <property type="project" value="UniProtKB-KW"/>
</dbReference>
<comment type="function">
    <text evidence="7">Thiolesterase that catalyzes the hydrolysis of S-D-lactoyl-glutathione to form glutathione and D-lactic acid.</text>
</comment>
<evidence type="ECO:0000256" key="5">
    <source>
        <dbReference type="ARBA" id="ARBA00022801"/>
    </source>
</evidence>
<dbReference type="InterPro" id="IPR017782">
    <property type="entry name" value="Hydroxyacylglutathione_Hdrlase"/>
</dbReference>
<accession>A0A2T5VAV4</accession>
<dbReference type="EC" id="3.1.2.6" evidence="7"/>
<dbReference type="HAMAP" id="MF_01374">
    <property type="entry name" value="Glyoxalase_2"/>
    <property type="match status" value="1"/>
</dbReference>
<dbReference type="AlphaFoldDB" id="A0A2T5VAV4"/>
<evidence type="ECO:0000313" key="10">
    <source>
        <dbReference type="Proteomes" id="UP000244081"/>
    </source>
</evidence>
<evidence type="ECO:0000256" key="1">
    <source>
        <dbReference type="ARBA" id="ARBA00001623"/>
    </source>
</evidence>
<protein>
    <recommendedName>
        <fullName evidence="7">Hydroxyacylglutathione hydrolase</fullName>
        <ecNumber evidence="7">3.1.2.6</ecNumber>
    </recommendedName>
    <alternativeName>
        <fullName evidence="7">Glyoxalase II</fullName>
        <shortName evidence="7">Glx II</shortName>
    </alternativeName>
</protein>
<dbReference type="GO" id="GO:0004416">
    <property type="term" value="F:hydroxyacylglutathione hydrolase activity"/>
    <property type="evidence" value="ECO:0007669"/>
    <property type="project" value="UniProtKB-UniRule"/>
</dbReference>
<comment type="caution">
    <text evidence="9">The sequence shown here is derived from an EMBL/GenBank/DDBJ whole genome shotgun (WGS) entry which is preliminary data.</text>
</comment>
<reference evidence="9 10" key="1">
    <citation type="submission" date="2018-04" db="EMBL/GenBank/DDBJ databases">
        <title>Genomic Encyclopedia of Archaeal and Bacterial Type Strains, Phase II (KMG-II): from individual species to whole genera.</title>
        <authorList>
            <person name="Goeker M."/>
        </authorList>
    </citation>
    <scope>NUCLEOTIDE SEQUENCE [LARGE SCALE GENOMIC DNA]</scope>
    <source>
        <strain evidence="9 10">DSM 23382</strain>
    </source>
</reference>
<dbReference type="Pfam" id="PF16123">
    <property type="entry name" value="HAGH_C"/>
    <property type="match status" value="1"/>
</dbReference>
<feature type="binding site" evidence="7">
    <location>
        <position position="173"/>
    </location>
    <ligand>
        <name>Zn(2+)</name>
        <dbReference type="ChEBI" id="CHEBI:29105"/>
        <label>2</label>
    </ligand>
</feature>
<feature type="binding site" evidence="7">
    <location>
        <position position="134"/>
    </location>
    <ligand>
        <name>Zn(2+)</name>
        <dbReference type="ChEBI" id="CHEBI:29105"/>
        <label>1</label>
    </ligand>
</feature>
<name>A0A2T5VAV4_9HYPH</name>
<dbReference type="InterPro" id="IPR036866">
    <property type="entry name" value="RibonucZ/Hydroxyglut_hydro"/>
</dbReference>
<keyword evidence="5 7" id="KW-0378">Hydrolase</keyword>
<evidence type="ECO:0000256" key="3">
    <source>
        <dbReference type="ARBA" id="ARBA00006759"/>
    </source>
</evidence>
<feature type="binding site" evidence="7">
    <location>
        <position position="134"/>
    </location>
    <ligand>
        <name>Zn(2+)</name>
        <dbReference type="ChEBI" id="CHEBI:29105"/>
        <label>2</label>
    </ligand>
</feature>